<evidence type="ECO:0000313" key="3">
    <source>
        <dbReference type="EMBL" id="CAH1255314.1"/>
    </source>
</evidence>
<gene>
    <name evidence="3" type="primary">Hypp1511</name>
    <name evidence="3" type="ORF">BLAG_LOCUS14419</name>
</gene>
<evidence type="ECO:0000256" key="2">
    <source>
        <dbReference type="SAM" id="Phobius"/>
    </source>
</evidence>
<sequence>MEVAIGRWVANPREHAAEIKVFLRSLPGLIRDDIRAIGNYCCALEIASGLTITELLGLLVSTAASTALEANRVIQSRTFCATTTNLVQRMWEMTSISEETVMCFFQDVEFSAVVEEDRSAALLAKCMDTTPDAGWQLMCQEIVDIRRQFMTSAIWNQFIASAVLSALTLWQCRQTTVELREVRDKLSRDYDRKLTNIKSRLDKADREFRSILDKFEQEDQTDPIMLLDITMLTSDLRDIRHDLGLLRNDVTKDRRDVLGKRNRHLIAMIPCAVGVAGAAMTMPLAFAAGVTTGYKAMAIAGVVLNGGALAGNAYCAKRCQDTISLIDDRLGAIEEYEDRVTTALERAHELQQNMEQHSRQQERALLTTTGRNAPWILA</sequence>
<keyword evidence="1" id="KW-0175">Coiled coil</keyword>
<keyword evidence="2" id="KW-0472">Membrane</keyword>
<protein>
    <submittedName>
        <fullName evidence="3">Hypp1511 protein</fullName>
    </submittedName>
</protein>
<feature type="coiled-coil region" evidence="1">
    <location>
        <begin position="333"/>
        <end position="367"/>
    </location>
</feature>
<dbReference type="EMBL" id="OV696687">
    <property type="protein sequence ID" value="CAH1255314.1"/>
    <property type="molecule type" value="Genomic_DNA"/>
</dbReference>
<keyword evidence="2" id="KW-1133">Transmembrane helix</keyword>
<keyword evidence="2" id="KW-0812">Transmembrane</keyword>
<keyword evidence="4" id="KW-1185">Reference proteome</keyword>
<evidence type="ECO:0000256" key="1">
    <source>
        <dbReference type="SAM" id="Coils"/>
    </source>
</evidence>
<proteinExistence type="predicted"/>
<reference evidence="3" key="1">
    <citation type="submission" date="2022-01" db="EMBL/GenBank/DDBJ databases">
        <authorList>
            <person name="Braso-Vives M."/>
        </authorList>
    </citation>
    <scope>NUCLEOTIDE SEQUENCE</scope>
</reference>
<feature type="transmembrane region" description="Helical" evidence="2">
    <location>
        <begin position="265"/>
        <end position="290"/>
    </location>
</feature>
<dbReference type="AlphaFoldDB" id="A0A8J9ZKZ9"/>
<accession>A0A8J9ZKZ9</accession>
<feature type="transmembrane region" description="Helical" evidence="2">
    <location>
        <begin position="296"/>
        <end position="315"/>
    </location>
</feature>
<dbReference type="OrthoDB" id="10029089at2759"/>
<dbReference type="Proteomes" id="UP000838412">
    <property type="component" value="Chromosome 2"/>
</dbReference>
<evidence type="ECO:0000313" key="4">
    <source>
        <dbReference type="Proteomes" id="UP000838412"/>
    </source>
</evidence>
<organism evidence="3 4">
    <name type="scientific">Branchiostoma lanceolatum</name>
    <name type="common">Common lancelet</name>
    <name type="synonym">Amphioxus lanceolatum</name>
    <dbReference type="NCBI Taxonomy" id="7740"/>
    <lineage>
        <taxon>Eukaryota</taxon>
        <taxon>Metazoa</taxon>
        <taxon>Chordata</taxon>
        <taxon>Cephalochordata</taxon>
        <taxon>Leptocardii</taxon>
        <taxon>Amphioxiformes</taxon>
        <taxon>Branchiostomatidae</taxon>
        <taxon>Branchiostoma</taxon>
    </lineage>
</organism>
<name>A0A8J9ZKZ9_BRALA</name>